<dbReference type="EMBL" id="DXHV01000055">
    <property type="protein sequence ID" value="HIW00575.1"/>
    <property type="molecule type" value="Genomic_DNA"/>
</dbReference>
<keyword evidence="8" id="KW-0769">Symport</keyword>
<evidence type="ECO:0000313" key="9">
    <source>
        <dbReference type="EMBL" id="HIW00575.1"/>
    </source>
</evidence>
<feature type="transmembrane region" description="Helical" evidence="8">
    <location>
        <begin position="69"/>
        <end position="92"/>
    </location>
</feature>
<accession>A0A9D1TPD5</accession>
<evidence type="ECO:0000256" key="5">
    <source>
        <dbReference type="ARBA" id="ARBA00022692"/>
    </source>
</evidence>
<feature type="transmembrane region" description="Helical" evidence="8">
    <location>
        <begin position="149"/>
        <end position="170"/>
    </location>
</feature>
<keyword evidence="6 8" id="KW-1133">Transmembrane helix</keyword>
<evidence type="ECO:0000256" key="8">
    <source>
        <dbReference type="RuleBase" id="RU363064"/>
    </source>
</evidence>
<dbReference type="PRINTS" id="PR00175">
    <property type="entry name" value="NAALASMPORT"/>
</dbReference>
<evidence type="ECO:0000256" key="1">
    <source>
        <dbReference type="ARBA" id="ARBA00004651"/>
    </source>
</evidence>
<organism evidence="9 10">
    <name type="scientific">Candidatus Desulfovibrio intestinipullorum</name>
    <dbReference type="NCBI Taxonomy" id="2838536"/>
    <lineage>
        <taxon>Bacteria</taxon>
        <taxon>Pseudomonadati</taxon>
        <taxon>Thermodesulfobacteriota</taxon>
        <taxon>Desulfovibrionia</taxon>
        <taxon>Desulfovibrionales</taxon>
        <taxon>Desulfovibrionaceae</taxon>
        <taxon>Desulfovibrio</taxon>
    </lineage>
</organism>
<evidence type="ECO:0000256" key="7">
    <source>
        <dbReference type="ARBA" id="ARBA00023136"/>
    </source>
</evidence>
<gene>
    <name evidence="9" type="ORF">H9894_05225</name>
</gene>
<feature type="transmembrane region" description="Helical" evidence="8">
    <location>
        <begin position="413"/>
        <end position="434"/>
    </location>
</feature>
<reference evidence="9" key="2">
    <citation type="submission" date="2021-04" db="EMBL/GenBank/DDBJ databases">
        <authorList>
            <person name="Gilroy R."/>
        </authorList>
    </citation>
    <scope>NUCLEOTIDE SEQUENCE</scope>
    <source>
        <strain evidence="9">ChiHecec2B26-446</strain>
    </source>
</reference>
<reference evidence="9" key="1">
    <citation type="journal article" date="2021" name="PeerJ">
        <title>Extensive microbial diversity within the chicken gut microbiome revealed by metagenomics and culture.</title>
        <authorList>
            <person name="Gilroy R."/>
            <person name="Ravi A."/>
            <person name="Getino M."/>
            <person name="Pursley I."/>
            <person name="Horton D.L."/>
            <person name="Alikhan N.F."/>
            <person name="Baker D."/>
            <person name="Gharbi K."/>
            <person name="Hall N."/>
            <person name="Watson M."/>
            <person name="Adriaenssens E.M."/>
            <person name="Foster-Nyarko E."/>
            <person name="Jarju S."/>
            <person name="Secka A."/>
            <person name="Antonio M."/>
            <person name="Oren A."/>
            <person name="Chaudhuri R.R."/>
            <person name="La Ragione R."/>
            <person name="Hildebrand F."/>
            <person name="Pallen M.J."/>
        </authorList>
    </citation>
    <scope>NUCLEOTIDE SEQUENCE</scope>
    <source>
        <strain evidence="9">ChiHecec2B26-446</strain>
    </source>
</reference>
<feature type="transmembrane region" description="Helical" evidence="8">
    <location>
        <begin position="368"/>
        <end position="393"/>
    </location>
</feature>
<feature type="transmembrane region" description="Helical" evidence="8">
    <location>
        <begin position="185"/>
        <end position="204"/>
    </location>
</feature>
<keyword evidence="3 8" id="KW-0813">Transport</keyword>
<dbReference type="PROSITE" id="PS00873">
    <property type="entry name" value="NA_ALANINE_SYMP"/>
    <property type="match status" value="1"/>
</dbReference>
<dbReference type="GO" id="GO:0005886">
    <property type="term" value="C:plasma membrane"/>
    <property type="evidence" value="ECO:0007669"/>
    <property type="project" value="UniProtKB-SubCell"/>
</dbReference>
<evidence type="ECO:0000256" key="4">
    <source>
        <dbReference type="ARBA" id="ARBA00022475"/>
    </source>
</evidence>
<dbReference type="PANTHER" id="PTHR30330">
    <property type="entry name" value="AGSS FAMILY TRANSPORTER, SODIUM-ALANINE"/>
    <property type="match status" value="1"/>
</dbReference>
<feature type="transmembrane region" description="Helical" evidence="8">
    <location>
        <begin position="15"/>
        <end position="36"/>
    </location>
</feature>
<evidence type="ECO:0000256" key="2">
    <source>
        <dbReference type="ARBA" id="ARBA00009261"/>
    </source>
</evidence>
<dbReference type="Proteomes" id="UP000886752">
    <property type="component" value="Unassembled WGS sequence"/>
</dbReference>
<comment type="similarity">
    <text evidence="2 8">Belongs to the alanine or glycine:cation symporter (AGCS) (TC 2.A.25) family.</text>
</comment>
<keyword evidence="4 8" id="KW-1003">Cell membrane</keyword>
<feature type="transmembrane region" description="Helical" evidence="8">
    <location>
        <begin position="440"/>
        <end position="460"/>
    </location>
</feature>
<feature type="transmembrane region" description="Helical" evidence="8">
    <location>
        <begin position="216"/>
        <end position="236"/>
    </location>
</feature>
<dbReference type="Gene3D" id="1.20.1740.10">
    <property type="entry name" value="Amino acid/polyamine transporter I"/>
    <property type="match status" value="1"/>
</dbReference>
<dbReference type="InterPro" id="IPR001463">
    <property type="entry name" value="Na/Ala_symport"/>
</dbReference>
<proteinExistence type="inferred from homology"/>
<keyword evidence="7 8" id="KW-0472">Membrane</keyword>
<keyword evidence="5 8" id="KW-0812">Transmembrane</keyword>
<evidence type="ECO:0000256" key="6">
    <source>
        <dbReference type="ARBA" id="ARBA00022989"/>
    </source>
</evidence>
<sequence>MEELLTSLLTPLNNFVWGPVMLVMLVGTGLYLNIGLKFYPFRNWKNAYKCLWQGRKHQSTEGEISPWNALMTAIAADIGTGNIVGVATAIAIGGPGALFWMWMTALVGMMTKFCEVMLSVKYREQTPAGNWVGGAMYFIKNGLGPRWRWLATAFALFGITAALMGVGGMVQANAIAVNVNSTFGVNQWIVAVVLLVMCLLVLVGGVKRVGTVSGKLVPFMAVFYVCLCLTIIFMHIEKVPSIFWWVVTDAFTPTAAQGGFVGSSVMLAIRMGVARGVFSNEAGLGTAPMAHAASTAESPLVQASIGMLDVFIDTLIVCSMTGFVILISTVTPENLALINNANVHAGDPLWSSGVNGGLLSAMAFSSNLGFFGEVGVTISLTLFAFTTSLGWSVYGERCAIYLFGDRAQTPFRIIFSVVMASGAVITLDLVWLIADTANALMAFPNLIGILLLSPMLFKYVREEVAKDSRFKI</sequence>
<feature type="transmembrane region" description="Helical" evidence="8">
    <location>
        <begin position="310"/>
        <end position="330"/>
    </location>
</feature>
<dbReference type="Pfam" id="PF01235">
    <property type="entry name" value="Na_Ala_symp"/>
    <property type="match status" value="1"/>
</dbReference>
<comment type="subcellular location">
    <subcellularLocation>
        <location evidence="1 8">Cell membrane</location>
        <topology evidence="1 8">Multi-pass membrane protein</topology>
    </subcellularLocation>
</comment>
<dbReference type="NCBIfam" id="TIGR00835">
    <property type="entry name" value="agcS"/>
    <property type="match status" value="1"/>
</dbReference>
<comment type="caution">
    <text evidence="9">The sequence shown here is derived from an EMBL/GenBank/DDBJ whole genome shotgun (WGS) entry which is preliminary data.</text>
</comment>
<name>A0A9D1TPD5_9BACT</name>
<evidence type="ECO:0000313" key="10">
    <source>
        <dbReference type="Proteomes" id="UP000886752"/>
    </source>
</evidence>
<dbReference type="PANTHER" id="PTHR30330:SF3">
    <property type="entry name" value="TRANSCRIPTIONAL REGULATOR, LRP FAMILY"/>
    <property type="match status" value="1"/>
</dbReference>
<dbReference type="AlphaFoldDB" id="A0A9D1TPD5"/>
<evidence type="ECO:0000256" key="3">
    <source>
        <dbReference type="ARBA" id="ARBA00022448"/>
    </source>
</evidence>
<protein>
    <submittedName>
        <fullName evidence="9">Sodium:alanine symporter family protein</fullName>
    </submittedName>
</protein>
<dbReference type="GO" id="GO:0005283">
    <property type="term" value="F:amino acid:sodium symporter activity"/>
    <property type="evidence" value="ECO:0007669"/>
    <property type="project" value="InterPro"/>
</dbReference>